<keyword evidence="4" id="KW-1185">Reference proteome</keyword>
<dbReference type="Proteomes" id="UP001141659">
    <property type="component" value="Unassembled WGS sequence"/>
</dbReference>
<dbReference type="EMBL" id="JBDLOU010000013">
    <property type="protein sequence ID" value="MEX3738245.1"/>
    <property type="molecule type" value="Genomic_DNA"/>
</dbReference>
<dbReference type="AlphaFoldDB" id="A0AAW5SYR8"/>
<gene>
    <name evidence="2" type="ORF">ABFW12_08345</name>
    <name evidence="1" type="ORF">H5P34_09165</name>
</gene>
<organism evidence="1 3">
    <name type="scientific">Mycolicibacterium porcinum</name>
    <dbReference type="NCBI Taxonomy" id="39693"/>
    <lineage>
        <taxon>Bacteria</taxon>
        <taxon>Bacillati</taxon>
        <taxon>Actinomycetota</taxon>
        <taxon>Actinomycetes</taxon>
        <taxon>Mycobacteriales</taxon>
        <taxon>Mycobacteriaceae</taxon>
        <taxon>Mycolicibacterium</taxon>
    </lineage>
</organism>
<reference evidence="1" key="2">
    <citation type="journal article" date="2022" name="BMC Genomics">
        <title>Comparative genome analysis of mycobacteria focusing on tRNA and non-coding RNA.</title>
        <authorList>
            <person name="Behra P.R.K."/>
            <person name="Pettersson B.M.F."/>
            <person name="Ramesh M."/>
            <person name="Das S."/>
            <person name="Dasgupta S."/>
            <person name="Kirsebom L.A."/>
        </authorList>
    </citation>
    <scope>NUCLEOTIDE SEQUENCE</scope>
    <source>
        <strain evidence="1">DSM 44242</strain>
    </source>
</reference>
<protein>
    <submittedName>
        <fullName evidence="1">Uncharacterized protein</fullName>
    </submittedName>
</protein>
<proteinExistence type="predicted"/>
<name>A0AAW5SYR8_9MYCO</name>
<reference evidence="1" key="1">
    <citation type="submission" date="2020-07" db="EMBL/GenBank/DDBJ databases">
        <authorList>
            <person name="Pettersson B.M.F."/>
            <person name="Behra P.R.K."/>
            <person name="Ramesh M."/>
            <person name="Das S."/>
            <person name="Dasgupta S."/>
            <person name="Kirsebom L.A."/>
        </authorList>
    </citation>
    <scope>NUCLEOTIDE SEQUENCE</scope>
    <source>
        <strain evidence="1">DSM 44242</strain>
    </source>
</reference>
<evidence type="ECO:0000313" key="3">
    <source>
        <dbReference type="Proteomes" id="UP001141659"/>
    </source>
</evidence>
<dbReference type="EMBL" id="JACKVC010000012">
    <property type="protein sequence ID" value="MCV7388214.1"/>
    <property type="molecule type" value="Genomic_DNA"/>
</dbReference>
<evidence type="ECO:0000313" key="4">
    <source>
        <dbReference type="Proteomes" id="UP001558474"/>
    </source>
</evidence>
<evidence type="ECO:0000313" key="1">
    <source>
        <dbReference type="EMBL" id="MCV7388214.1"/>
    </source>
</evidence>
<accession>A0AAW5SYR8</accession>
<dbReference type="RefSeq" id="WP_165618132.1">
    <property type="nucleotide sequence ID" value="NZ_JACKVC010000012.1"/>
</dbReference>
<evidence type="ECO:0000313" key="2">
    <source>
        <dbReference type="EMBL" id="MEX3738245.1"/>
    </source>
</evidence>
<dbReference type="Proteomes" id="UP001558474">
    <property type="component" value="Unassembled WGS sequence"/>
</dbReference>
<comment type="caution">
    <text evidence="1">The sequence shown here is derived from an EMBL/GenBank/DDBJ whole genome shotgun (WGS) entry which is preliminary data.</text>
</comment>
<reference evidence="2 4" key="3">
    <citation type="submission" date="2024-04" db="EMBL/GenBank/DDBJ databases">
        <title>Genomic Markers of Mycobacteria.</title>
        <authorList>
            <person name="Soliman M.S."/>
            <person name="Elkholy A."/>
            <person name="Soliman N.S."/>
            <person name="Abbas A."/>
            <person name="Khayrat S."/>
            <person name="Shawky S."/>
        </authorList>
    </citation>
    <scope>NUCLEOTIDE SEQUENCE [LARGE SCALE GENOMIC DNA]</scope>
    <source>
        <strain evidence="2 4">Egy-CU-AM5</strain>
    </source>
</reference>
<sequence>MQRQVQDPLVAMRIVVQLLTVRVPPDGRQQTPEYGWISTYNDFTIVRPTVKIKDSGKARVFAMLLIPERRSRVNSV</sequence>